<evidence type="ECO:0000313" key="2">
    <source>
        <dbReference type="EMBL" id="RPD42564.1"/>
    </source>
</evidence>
<organism evidence="2 3">
    <name type="scientific">Chitinophaga barathri</name>
    <dbReference type="NCBI Taxonomy" id="1647451"/>
    <lineage>
        <taxon>Bacteria</taxon>
        <taxon>Pseudomonadati</taxon>
        <taxon>Bacteroidota</taxon>
        <taxon>Chitinophagia</taxon>
        <taxon>Chitinophagales</taxon>
        <taxon>Chitinophagaceae</taxon>
        <taxon>Chitinophaga</taxon>
    </lineage>
</organism>
<evidence type="ECO:0000256" key="1">
    <source>
        <dbReference type="SAM" id="SignalP"/>
    </source>
</evidence>
<comment type="caution">
    <text evidence="2">The sequence shown here is derived from an EMBL/GenBank/DDBJ whole genome shotgun (WGS) entry which is preliminary data.</text>
</comment>
<keyword evidence="3" id="KW-1185">Reference proteome</keyword>
<gene>
    <name evidence="2" type="ORF">EG028_05155</name>
</gene>
<dbReference type="Pfam" id="PF05593">
    <property type="entry name" value="RHS_repeat"/>
    <property type="match status" value="1"/>
</dbReference>
<protein>
    <recommendedName>
        <fullName evidence="4">RHS repeat protein</fullName>
    </recommendedName>
</protein>
<dbReference type="InterPro" id="IPR006530">
    <property type="entry name" value="YD"/>
</dbReference>
<accession>A0A3N4MF35</accession>
<name>A0A3N4MF35_9BACT</name>
<evidence type="ECO:0008006" key="4">
    <source>
        <dbReference type="Google" id="ProtNLM"/>
    </source>
</evidence>
<dbReference type="InterPro" id="IPR031325">
    <property type="entry name" value="RHS_repeat"/>
</dbReference>
<keyword evidence="1" id="KW-0732">Signal</keyword>
<dbReference type="AlphaFoldDB" id="A0A3N4MF35"/>
<dbReference type="OrthoDB" id="680656at2"/>
<dbReference type="RefSeq" id="WP_120515291.1">
    <property type="nucleotide sequence ID" value="NZ_QXZY01000003.1"/>
</dbReference>
<dbReference type="Proteomes" id="UP000279089">
    <property type="component" value="Unassembled WGS sequence"/>
</dbReference>
<evidence type="ECO:0000313" key="3">
    <source>
        <dbReference type="Proteomes" id="UP000279089"/>
    </source>
</evidence>
<dbReference type="NCBIfam" id="TIGR01643">
    <property type="entry name" value="YD_repeat_2x"/>
    <property type="match status" value="1"/>
</dbReference>
<reference evidence="3" key="1">
    <citation type="submission" date="2018-11" db="EMBL/GenBank/DDBJ databases">
        <title>Chitinophaga lutea sp.nov., isolate from arsenic contaminated soil.</title>
        <authorList>
            <person name="Zong Y."/>
        </authorList>
    </citation>
    <scope>NUCLEOTIDE SEQUENCE [LARGE SCALE GENOMIC DNA]</scope>
    <source>
        <strain evidence="3">YLT18</strain>
    </source>
</reference>
<proteinExistence type="predicted"/>
<feature type="chain" id="PRO_5018324933" description="RHS repeat protein" evidence="1">
    <location>
        <begin position="21"/>
        <end position="978"/>
    </location>
</feature>
<feature type="signal peptide" evidence="1">
    <location>
        <begin position="1"/>
        <end position="20"/>
    </location>
</feature>
<dbReference type="EMBL" id="RMBX01000002">
    <property type="protein sequence ID" value="RPD42564.1"/>
    <property type="molecule type" value="Genomic_DNA"/>
</dbReference>
<sequence>MKKIVLILFLFSLTQLFNNACVFSQGPAPVVPELQKMIPPSSAAMSFIRYGNYPVDLTTGVPAISIPVYEIKTPRTRIPITVNYHAGGFKPAKYMGILGLGWSLSANYMISRVVQGDADETAPFPDPFKLASAIQPWVQSDYDYLNNINLPANYLGAKDAEYDIFYYNLPSGSGKFILKNIGNNKKAPVTIPYRPIRITSNAPDFNADFHTFEITDEDGVTYRFGKSIDGLYDHYEETRTPRGPGTFKTGWFMTSIISADRSDTVQFKYTGTFQQKQPAEDTYTLEDEFNQIPQNPIVCSGCSVPQGTQTSLRRLGASTSYYSATISEILYRHGRIVFSYITPSGSNDEQLSAVRVYNGSNEILQEIIPVISFYPQNAPYFKLDELQFKSQGETQKYGFTYNTSHTPPSYGPLITALDHWGFYNGRTSNQTLLVDHELVSNGVVYHTGSANRESDEEMMKVYMLNKITYPTGGTTEFEFEANRIEDGVLSNGRIVGGLRIRQIINNSGAGNINKKYYKYGLNESGKGNLVLNPELSRLIRYTTNSVNCGECPNYTSLVRSVSSEFTDGSGLFETGPVFYPHVTEYIGEGNEVLGKTAYFFEEPSNAYSGNPFFNYLSVVHSWTGNNLLEKTVFKKDENGFTPVEKEINVYVKRQTEALKGLKVIPDLMYPASVFDVWTHAYQFGKQASIFRYSEYTITSGVALLQERKMINYTEGATLESTQLYTYGTSHNNPLEISTLTSKGDKKINIAKYPADYPLLTGANDFSKGVKLLKDRNIINPLIENIQFTYHGTATNPSAVEAVLYGYKPQVPQLDGVWSARASSSSVSFVPSFVSADKIETDASYQQELYYPRYDTKSNILERKNRNGIMEVFVWGYESSFPVARLQNTTFDIVSSLINVSSLQFLTGEPLKQQLDILRTIPGCLAEIYTYTPNLGITSETNPSGNVTRYEYDNFQRLKVVRDKDDKILKVINYKYFGQ</sequence>